<evidence type="ECO:0000259" key="6">
    <source>
        <dbReference type="Pfam" id="PF02771"/>
    </source>
</evidence>
<dbReference type="SUPFAM" id="SSF56645">
    <property type="entry name" value="Acyl-CoA dehydrogenase NM domain-like"/>
    <property type="match status" value="1"/>
</dbReference>
<dbReference type="GO" id="GO:0003995">
    <property type="term" value="F:acyl-CoA dehydrogenase activity"/>
    <property type="evidence" value="ECO:0007669"/>
    <property type="project" value="InterPro"/>
</dbReference>
<dbReference type="InterPro" id="IPR046373">
    <property type="entry name" value="Acyl-CoA_Oxase/DH_mid-dom_sf"/>
</dbReference>
<comment type="cofactor">
    <cofactor evidence="1">
        <name>FAD</name>
        <dbReference type="ChEBI" id="CHEBI:57692"/>
    </cofactor>
</comment>
<dbReference type="InterPro" id="IPR006089">
    <property type="entry name" value="Acyl-CoA_DH_CS"/>
</dbReference>
<feature type="non-terminal residue" evidence="7">
    <location>
        <position position="153"/>
    </location>
</feature>
<dbReference type="FunFam" id="1.10.540.10:FF:000002">
    <property type="entry name" value="Acyl-CoA dehydrogenase FadE19"/>
    <property type="match status" value="1"/>
</dbReference>
<dbReference type="PANTHER" id="PTHR43884:SF12">
    <property type="entry name" value="ISOVALERYL-COA DEHYDROGENASE, MITOCHONDRIAL-RELATED"/>
    <property type="match status" value="1"/>
</dbReference>
<keyword evidence="4" id="KW-0274">FAD</keyword>
<feature type="domain" description="Acyl-CoA dehydrogenase/oxidase N-terminal" evidence="6">
    <location>
        <begin position="7"/>
        <end position="119"/>
    </location>
</feature>
<comment type="similarity">
    <text evidence="2">Belongs to the acyl-CoA dehydrogenase family.</text>
</comment>
<keyword evidence="3" id="KW-0285">Flavoprotein</keyword>
<evidence type="ECO:0000256" key="3">
    <source>
        <dbReference type="ARBA" id="ARBA00022630"/>
    </source>
</evidence>
<proteinExistence type="inferred from homology"/>
<dbReference type="PROSITE" id="PS00072">
    <property type="entry name" value="ACYL_COA_DH_1"/>
    <property type="match status" value="1"/>
</dbReference>
<evidence type="ECO:0000256" key="5">
    <source>
        <dbReference type="ARBA" id="ARBA00023002"/>
    </source>
</evidence>
<accession>A0A383AHT2</accession>
<dbReference type="Pfam" id="PF02771">
    <property type="entry name" value="Acyl-CoA_dh_N"/>
    <property type="match status" value="1"/>
</dbReference>
<sequence length="153" mass="16186">MADNLLSEEESLLRNTVRDYSNDVLAERAADYDDSGLFPWDNFKELGDMGLLGLGIAEEYGGSGGTTRLVALAAEEIARGCAATSVVYIAHLSLCTQFINRYGSEDQKHKYIPDLASGKKVGAFALTEPGAGSDAAAITTNSVRANGHLVVNG</sequence>
<dbReference type="InterPro" id="IPR037069">
    <property type="entry name" value="AcylCoA_DH/ox_N_sf"/>
</dbReference>
<evidence type="ECO:0000256" key="4">
    <source>
        <dbReference type="ARBA" id="ARBA00022827"/>
    </source>
</evidence>
<dbReference type="InterPro" id="IPR013786">
    <property type="entry name" value="AcylCoA_DH/ox_N"/>
</dbReference>
<dbReference type="PANTHER" id="PTHR43884">
    <property type="entry name" value="ACYL-COA DEHYDROGENASE"/>
    <property type="match status" value="1"/>
</dbReference>
<evidence type="ECO:0000313" key="7">
    <source>
        <dbReference type="EMBL" id="SVE07466.1"/>
    </source>
</evidence>
<gene>
    <name evidence="7" type="ORF">METZ01_LOCUS460320</name>
</gene>
<organism evidence="7">
    <name type="scientific">marine metagenome</name>
    <dbReference type="NCBI Taxonomy" id="408172"/>
    <lineage>
        <taxon>unclassified sequences</taxon>
        <taxon>metagenomes</taxon>
        <taxon>ecological metagenomes</taxon>
    </lineage>
</organism>
<evidence type="ECO:0000256" key="1">
    <source>
        <dbReference type="ARBA" id="ARBA00001974"/>
    </source>
</evidence>
<reference evidence="7" key="1">
    <citation type="submission" date="2018-05" db="EMBL/GenBank/DDBJ databases">
        <authorList>
            <person name="Lanie J.A."/>
            <person name="Ng W.-L."/>
            <person name="Kazmierczak K.M."/>
            <person name="Andrzejewski T.M."/>
            <person name="Davidsen T.M."/>
            <person name="Wayne K.J."/>
            <person name="Tettelin H."/>
            <person name="Glass J.I."/>
            <person name="Rusch D."/>
            <person name="Podicherti R."/>
            <person name="Tsui H.-C.T."/>
            <person name="Winkler M.E."/>
        </authorList>
    </citation>
    <scope>NUCLEOTIDE SEQUENCE</scope>
</reference>
<dbReference type="AlphaFoldDB" id="A0A383AHT2"/>
<evidence type="ECO:0000256" key="2">
    <source>
        <dbReference type="ARBA" id="ARBA00009347"/>
    </source>
</evidence>
<dbReference type="InterPro" id="IPR009100">
    <property type="entry name" value="AcylCoA_DH/oxidase_NM_dom_sf"/>
</dbReference>
<dbReference type="EMBL" id="UINC01192357">
    <property type="protein sequence ID" value="SVE07466.1"/>
    <property type="molecule type" value="Genomic_DNA"/>
</dbReference>
<protein>
    <recommendedName>
        <fullName evidence="6">Acyl-CoA dehydrogenase/oxidase N-terminal domain-containing protein</fullName>
    </recommendedName>
</protein>
<keyword evidence="5" id="KW-0560">Oxidoreductase</keyword>
<dbReference type="Gene3D" id="2.40.110.10">
    <property type="entry name" value="Butyryl-CoA Dehydrogenase, subunit A, domain 2"/>
    <property type="match status" value="1"/>
</dbReference>
<dbReference type="GO" id="GO:0050660">
    <property type="term" value="F:flavin adenine dinucleotide binding"/>
    <property type="evidence" value="ECO:0007669"/>
    <property type="project" value="InterPro"/>
</dbReference>
<dbReference type="Gene3D" id="1.10.540.10">
    <property type="entry name" value="Acyl-CoA dehydrogenase/oxidase, N-terminal domain"/>
    <property type="match status" value="1"/>
</dbReference>
<name>A0A383AHT2_9ZZZZ</name>